<dbReference type="InterPro" id="IPR012340">
    <property type="entry name" value="NA-bd_OB-fold"/>
</dbReference>
<protein>
    <submittedName>
        <fullName evidence="1">Uncharacterized protein</fullName>
    </submittedName>
</protein>
<proteinExistence type="predicted"/>
<evidence type="ECO:0000313" key="2">
    <source>
        <dbReference type="Proteomes" id="UP001209570"/>
    </source>
</evidence>
<dbReference type="Gene3D" id="2.40.50.140">
    <property type="entry name" value="Nucleic acid-binding proteins"/>
    <property type="match status" value="1"/>
</dbReference>
<accession>A0AAD5Q7J4</accession>
<organism evidence="1 2">
    <name type="scientific">Pythium insidiosum</name>
    <name type="common">Pythiosis disease agent</name>
    <dbReference type="NCBI Taxonomy" id="114742"/>
    <lineage>
        <taxon>Eukaryota</taxon>
        <taxon>Sar</taxon>
        <taxon>Stramenopiles</taxon>
        <taxon>Oomycota</taxon>
        <taxon>Peronosporomycetes</taxon>
        <taxon>Pythiales</taxon>
        <taxon>Pythiaceae</taxon>
        <taxon>Pythium</taxon>
    </lineage>
</organism>
<dbReference type="Proteomes" id="UP001209570">
    <property type="component" value="Unassembled WGS sequence"/>
</dbReference>
<dbReference type="SUPFAM" id="SSF50249">
    <property type="entry name" value="Nucleic acid-binding proteins"/>
    <property type="match status" value="1"/>
</dbReference>
<reference evidence="1" key="1">
    <citation type="submission" date="2021-12" db="EMBL/GenBank/DDBJ databases">
        <title>Prjna785345.</title>
        <authorList>
            <person name="Rujirawat T."/>
            <person name="Krajaejun T."/>
        </authorList>
    </citation>
    <scope>NUCLEOTIDE SEQUENCE</scope>
    <source>
        <strain evidence="1">Pi057C3</strain>
    </source>
</reference>
<comment type="caution">
    <text evidence="1">The sequence shown here is derived from an EMBL/GenBank/DDBJ whole genome shotgun (WGS) entry which is preliminary data.</text>
</comment>
<gene>
    <name evidence="1" type="ORF">P43SY_007477</name>
</gene>
<dbReference type="EMBL" id="JAKCXM010000209">
    <property type="protein sequence ID" value="KAJ0398619.1"/>
    <property type="molecule type" value="Genomic_DNA"/>
</dbReference>
<sequence length="123" mass="14188">MNEQNQLSMTCGGPRNSDIDLDSIVVLDPKDVPTVQKIVSRSPNRIAVLEFGFNADRGMWNYKCARPDKDCANYIRTVLGSLMNMAESISEEELQYRLTSSHGEQWNHEMKRMRRSLLDHTRK</sequence>
<name>A0AAD5Q7J4_PYTIN</name>
<evidence type="ECO:0000313" key="1">
    <source>
        <dbReference type="EMBL" id="KAJ0398619.1"/>
    </source>
</evidence>
<dbReference type="AlphaFoldDB" id="A0AAD5Q7J4"/>
<keyword evidence="2" id="KW-1185">Reference proteome</keyword>